<organism evidence="2 3">
    <name type="scientific">Henriciella mobilis</name>
    <dbReference type="NCBI Taxonomy" id="2305467"/>
    <lineage>
        <taxon>Bacteria</taxon>
        <taxon>Pseudomonadati</taxon>
        <taxon>Pseudomonadota</taxon>
        <taxon>Alphaproteobacteria</taxon>
        <taxon>Hyphomonadales</taxon>
        <taxon>Hyphomonadaceae</taxon>
        <taxon>Henriciella</taxon>
    </lineage>
</organism>
<evidence type="ECO:0000313" key="3">
    <source>
        <dbReference type="Proteomes" id="UP000266385"/>
    </source>
</evidence>
<feature type="region of interest" description="Disordered" evidence="1">
    <location>
        <begin position="55"/>
        <end position="91"/>
    </location>
</feature>
<gene>
    <name evidence="2" type="ORF">D1223_12970</name>
</gene>
<sequence length="173" mass="19444">MSSRLCPRRSSASGRRSTWLASERIGKADAMTQRPFDLTIDPAVAYRIAELAREFTAEDYGPQPDDDDRESDPVQYDEAELDEDANAGPVDPVHAELTGVIEALDIDELRDLLALIWLGRGDFDGRWDAARRQARETESLHLISYLEQTPLADEYLSQALDQLGYPAEEYGQQ</sequence>
<name>A0A399RC92_9PROT</name>
<evidence type="ECO:0000313" key="2">
    <source>
        <dbReference type="EMBL" id="RIJ28303.1"/>
    </source>
</evidence>
<comment type="caution">
    <text evidence="2">The sequence shown here is derived from an EMBL/GenBank/DDBJ whole genome shotgun (WGS) entry which is preliminary data.</text>
</comment>
<keyword evidence="3" id="KW-1185">Reference proteome</keyword>
<dbReference type="InterPro" id="IPR022254">
    <property type="entry name" value="DUF3775"/>
</dbReference>
<accession>A0A399RC92</accession>
<protein>
    <submittedName>
        <fullName evidence="2">DUF3775 domain-containing protein</fullName>
    </submittedName>
</protein>
<dbReference type="EMBL" id="QWFX01000013">
    <property type="protein sequence ID" value="RIJ28303.1"/>
    <property type="molecule type" value="Genomic_DNA"/>
</dbReference>
<dbReference type="Proteomes" id="UP000266385">
    <property type="component" value="Unassembled WGS sequence"/>
</dbReference>
<dbReference type="AlphaFoldDB" id="A0A399RC92"/>
<evidence type="ECO:0000256" key="1">
    <source>
        <dbReference type="SAM" id="MobiDB-lite"/>
    </source>
</evidence>
<feature type="compositionally biased region" description="Acidic residues" evidence="1">
    <location>
        <begin position="64"/>
        <end position="85"/>
    </location>
</feature>
<proteinExistence type="predicted"/>
<reference evidence="2 3" key="1">
    <citation type="submission" date="2018-08" db="EMBL/GenBank/DDBJ databases">
        <title>Henriciella mobilis sp. nov., isolated from seawater.</title>
        <authorList>
            <person name="Cheng H."/>
            <person name="Wu Y.-H."/>
            <person name="Xu X.-W."/>
            <person name="Guo L.-L."/>
        </authorList>
    </citation>
    <scope>NUCLEOTIDE SEQUENCE [LARGE SCALE GENOMIC DNA]</scope>
    <source>
        <strain evidence="2 3">JN25</strain>
    </source>
</reference>
<dbReference type="Pfam" id="PF12616">
    <property type="entry name" value="DUF3775"/>
    <property type="match status" value="1"/>
</dbReference>